<gene>
    <name evidence="2" type="ORF">VB776_07635</name>
</gene>
<dbReference type="Proteomes" id="UP001303899">
    <property type="component" value="Unassembled WGS sequence"/>
</dbReference>
<feature type="transmembrane region" description="Helical" evidence="1">
    <location>
        <begin position="174"/>
        <end position="197"/>
    </location>
</feature>
<comment type="caution">
    <text evidence="2">The sequence shown here is derived from an EMBL/GenBank/DDBJ whole genome shotgun (WGS) entry which is preliminary data.</text>
</comment>
<reference evidence="2 3" key="1">
    <citation type="submission" date="2023-12" db="EMBL/GenBank/DDBJ databases">
        <title>Novel species of the genus Arcicella isolated from rivers.</title>
        <authorList>
            <person name="Lu H."/>
        </authorList>
    </citation>
    <scope>NUCLEOTIDE SEQUENCE [LARGE SCALE GENOMIC DNA]</scope>
    <source>
        <strain evidence="2 3">DC2W</strain>
    </source>
</reference>
<dbReference type="PANTHER" id="PTHR30590:SF2">
    <property type="entry name" value="INNER MEMBRANE PROTEIN"/>
    <property type="match status" value="1"/>
</dbReference>
<dbReference type="PANTHER" id="PTHR30590">
    <property type="entry name" value="INNER MEMBRANE PROTEIN"/>
    <property type="match status" value="1"/>
</dbReference>
<keyword evidence="3" id="KW-1185">Reference proteome</keyword>
<feature type="transmembrane region" description="Helical" evidence="1">
    <location>
        <begin position="306"/>
        <end position="324"/>
    </location>
</feature>
<feature type="transmembrane region" description="Helical" evidence="1">
    <location>
        <begin position="18"/>
        <end position="40"/>
    </location>
</feature>
<feature type="transmembrane region" description="Helical" evidence="1">
    <location>
        <begin position="277"/>
        <end position="294"/>
    </location>
</feature>
<feature type="transmembrane region" description="Helical" evidence="1">
    <location>
        <begin position="235"/>
        <end position="257"/>
    </location>
</feature>
<evidence type="ECO:0000256" key="1">
    <source>
        <dbReference type="SAM" id="Phobius"/>
    </source>
</evidence>
<dbReference type="InterPro" id="IPR052529">
    <property type="entry name" value="Bact_Transport_Assoc"/>
</dbReference>
<keyword evidence="1" id="KW-0812">Transmembrane</keyword>
<protein>
    <recommendedName>
        <fullName evidence="4">DUF418 domain-containing protein</fullName>
    </recommendedName>
</protein>
<evidence type="ECO:0000313" key="3">
    <source>
        <dbReference type="Proteomes" id="UP001303899"/>
    </source>
</evidence>
<keyword evidence="1" id="KW-1133">Transmembrane helix</keyword>
<sequence length="342" mass="40076">MNPKNNRSSVIDALRGYFILWIGLYNTFAVFNAIQPNLILSSILLFINDKGWFCLSAIFGYGFGLLIKQSKDKPTAFSKRMFLLFLLGIFNNLFFYGDILKEYAIIGLILFYARHILAKYPASSLLFICLLTFLALYYIPFDMNEAGNPKDYFHDSTIFLANLKYCINLNLHSLYFAICYHLEMLLMASIGFFISFFHLEGFILRKRFTLLWFSLSMMFIALATLFFILENGSPLVKIFFFTYILSLSTSFVIGFYLLIKKYYSLALFFIPFGRRSLTIYLLQNMIITSIWLWSDSNIEGYFNEFFLSYCVIQLVILFFSKFLVVDNMGVLEMFWRKWSQSS</sequence>
<keyword evidence="1" id="KW-0472">Membrane</keyword>
<name>A0ABU5S2X3_9BACT</name>
<dbReference type="EMBL" id="JAYGIL010000007">
    <property type="protein sequence ID" value="MEA5402780.1"/>
    <property type="molecule type" value="Genomic_DNA"/>
</dbReference>
<evidence type="ECO:0000313" key="2">
    <source>
        <dbReference type="EMBL" id="MEA5402780.1"/>
    </source>
</evidence>
<accession>A0ABU5S2X3</accession>
<feature type="transmembrane region" description="Helical" evidence="1">
    <location>
        <begin position="81"/>
        <end position="99"/>
    </location>
</feature>
<dbReference type="RefSeq" id="WP_323327662.1">
    <property type="nucleotide sequence ID" value="NZ_JAYGIL010000007.1"/>
</dbReference>
<feature type="transmembrane region" description="Helical" evidence="1">
    <location>
        <begin position="209"/>
        <end position="229"/>
    </location>
</feature>
<feature type="transmembrane region" description="Helical" evidence="1">
    <location>
        <begin position="52"/>
        <end position="69"/>
    </location>
</feature>
<feature type="transmembrane region" description="Helical" evidence="1">
    <location>
        <begin position="120"/>
        <end position="139"/>
    </location>
</feature>
<proteinExistence type="predicted"/>
<evidence type="ECO:0008006" key="4">
    <source>
        <dbReference type="Google" id="ProtNLM"/>
    </source>
</evidence>
<organism evidence="2 3">
    <name type="scientific">Arcicella gelida</name>
    <dbReference type="NCBI Taxonomy" id="2984195"/>
    <lineage>
        <taxon>Bacteria</taxon>
        <taxon>Pseudomonadati</taxon>
        <taxon>Bacteroidota</taxon>
        <taxon>Cytophagia</taxon>
        <taxon>Cytophagales</taxon>
        <taxon>Flectobacillaceae</taxon>
        <taxon>Arcicella</taxon>
    </lineage>
</organism>